<dbReference type="AlphaFoldDB" id="A0A0J8B2I5"/>
<accession>A0A0J8B2I5</accession>
<evidence type="ECO:0000313" key="1">
    <source>
        <dbReference type="EMBL" id="KMS94073.1"/>
    </source>
</evidence>
<dbReference type="Gene3D" id="2.10.50.10">
    <property type="entry name" value="Tumor Necrosis Factor Receptor, subunit A, domain 2"/>
    <property type="match status" value="1"/>
</dbReference>
<dbReference type="Proteomes" id="UP000035740">
    <property type="component" value="Unassembled WGS sequence"/>
</dbReference>
<evidence type="ECO:0000313" key="2">
    <source>
        <dbReference type="Proteomes" id="UP000035740"/>
    </source>
</evidence>
<proteinExistence type="predicted"/>
<name>A0A0J8B2I5_BETVV</name>
<evidence type="ECO:0008006" key="3">
    <source>
        <dbReference type="Google" id="ProtNLM"/>
    </source>
</evidence>
<reference evidence="1 2" key="1">
    <citation type="journal article" date="2014" name="Nature">
        <title>The genome of the recently domesticated crop plant sugar beet (Beta vulgaris).</title>
        <authorList>
            <person name="Dohm J.C."/>
            <person name="Minoche A.E."/>
            <person name="Holtgrawe D."/>
            <person name="Capella-Gutierrez S."/>
            <person name="Zakrzewski F."/>
            <person name="Tafer H."/>
            <person name="Rupp O."/>
            <person name="Sorensen T.R."/>
            <person name="Stracke R."/>
            <person name="Reinhardt R."/>
            <person name="Goesmann A."/>
            <person name="Kraft T."/>
            <person name="Schulz B."/>
            <person name="Stadler P.F."/>
            <person name="Schmidt T."/>
            <person name="Gabaldon T."/>
            <person name="Lehrach H."/>
            <person name="Weisshaar B."/>
            <person name="Himmelbauer H."/>
        </authorList>
    </citation>
    <scope>NUCLEOTIDE SEQUENCE [LARGE SCALE GENOMIC DNA]</scope>
    <source>
        <tissue evidence="1">Taproot</tissue>
    </source>
</reference>
<dbReference type="SMART" id="SM01411">
    <property type="entry name" value="Ephrin_rec_like"/>
    <property type="match status" value="1"/>
</dbReference>
<protein>
    <recommendedName>
        <fullName evidence="3">Tyrosine-protein kinase ephrin type A/B receptor-like domain-containing protein</fullName>
    </recommendedName>
</protein>
<sequence length="254" mass="27443">MNTSCTLCPENEFQPNYGQTSCSKCAQGSSYALEPGSASCSLCNSTDIIVNPVALSTSYCSIDFITDNEFSIKGGGPSEISFASLLPDGLEPSSARVVLSTLPQYGKLYQLDENKQLAENLYDYFFAPVEIQEQYVSSVVHCTNWLSGRSYNQTIGEPDVMTTVSSSNAWAGFDADNGVAEITLKFDTALYMTGIVIYENIGGGAVTKIEALTPSGDFSVIWTGDPLPTGLLVMRQFQPTICPTNFITDTLRLT</sequence>
<dbReference type="OrthoDB" id="439917at2759"/>
<feature type="non-terminal residue" evidence="1">
    <location>
        <position position="254"/>
    </location>
</feature>
<organism evidence="1 2">
    <name type="scientific">Beta vulgaris subsp. vulgaris</name>
    <name type="common">Beet</name>
    <dbReference type="NCBI Taxonomy" id="3555"/>
    <lineage>
        <taxon>Eukaryota</taxon>
        <taxon>Viridiplantae</taxon>
        <taxon>Streptophyta</taxon>
        <taxon>Embryophyta</taxon>
        <taxon>Tracheophyta</taxon>
        <taxon>Spermatophyta</taxon>
        <taxon>Magnoliopsida</taxon>
        <taxon>eudicotyledons</taxon>
        <taxon>Gunneridae</taxon>
        <taxon>Pentapetalae</taxon>
        <taxon>Caryophyllales</taxon>
        <taxon>Chenopodiaceae</taxon>
        <taxon>Betoideae</taxon>
        <taxon>Beta</taxon>
    </lineage>
</organism>
<dbReference type="EMBL" id="KQ096415">
    <property type="protein sequence ID" value="KMS94073.1"/>
    <property type="molecule type" value="Genomic_DNA"/>
</dbReference>
<gene>
    <name evidence="1" type="ORF">BVRB_025070</name>
</gene>
<keyword evidence="2" id="KW-1185">Reference proteome</keyword>